<evidence type="ECO:0000313" key="1">
    <source>
        <dbReference type="EMBL" id="KAI5648079.1"/>
    </source>
</evidence>
<organism evidence="1 2">
    <name type="scientific">Catharanthus roseus</name>
    <name type="common">Madagascar periwinkle</name>
    <name type="synonym">Vinca rosea</name>
    <dbReference type="NCBI Taxonomy" id="4058"/>
    <lineage>
        <taxon>Eukaryota</taxon>
        <taxon>Viridiplantae</taxon>
        <taxon>Streptophyta</taxon>
        <taxon>Embryophyta</taxon>
        <taxon>Tracheophyta</taxon>
        <taxon>Spermatophyta</taxon>
        <taxon>Magnoliopsida</taxon>
        <taxon>eudicotyledons</taxon>
        <taxon>Gunneridae</taxon>
        <taxon>Pentapetalae</taxon>
        <taxon>asterids</taxon>
        <taxon>lamiids</taxon>
        <taxon>Gentianales</taxon>
        <taxon>Apocynaceae</taxon>
        <taxon>Rauvolfioideae</taxon>
        <taxon>Vinceae</taxon>
        <taxon>Catharanthinae</taxon>
        <taxon>Catharanthus</taxon>
    </lineage>
</organism>
<reference evidence="2" key="1">
    <citation type="journal article" date="2023" name="Nat. Plants">
        <title>Single-cell RNA sequencing provides a high-resolution roadmap for understanding the multicellular compartmentation of specialized metabolism.</title>
        <authorList>
            <person name="Sun S."/>
            <person name="Shen X."/>
            <person name="Li Y."/>
            <person name="Li Y."/>
            <person name="Wang S."/>
            <person name="Li R."/>
            <person name="Zhang H."/>
            <person name="Shen G."/>
            <person name="Guo B."/>
            <person name="Wei J."/>
            <person name="Xu J."/>
            <person name="St-Pierre B."/>
            <person name="Chen S."/>
            <person name="Sun C."/>
        </authorList>
    </citation>
    <scope>NUCLEOTIDE SEQUENCE [LARGE SCALE GENOMIC DNA]</scope>
</reference>
<keyword evidence="2" id="KW-1185">Reference proteome</keyword>
<dbReference type="EMBL" id="CM044708">
    <property type="protein sequence ID" value="KAI5648079.1"/>
    <property type="molecule type" value="Genomic_DNA"/>
</dbReference>
<dbReference type="Proteomes" id="UP001060085">
    <property type="component" value="Linkage Group LG08"/>
</dbReference>
<name>A0ACB9ZK99_CATRO</name>
<protein>
    <submittedName>
        <fullName evidence="1">Uncharacterized protein</fullName>
    </submittedName>
</protein>
<comment type="caution">
    <text evidence="1">The sequence shown here is derived from an EMBL/GenBank/DDBJ whole genome shotgun (WGS) entry which is preliminary data.</text>
</comment>
<evidence type="ECO:0000313" key="2">
    <source>
        <dbReference type="Proteomes" id="UP001060085"/>
    </source>
</evidence>
<gene>
    <name evidence="1" type="ORF">M9H77_34084</name>
</gene>
<proteinExistence type="predicted"/>
<accession>A0ACB9ZK99</accession>
<sequence>MEFQGIVFSILICMAITTLPSSASSSSSSSLVTFVFGDSLTEVGNNNYLQLSLAKANYPFYGIDFNGGKATGRFTNGRTIGDIISAKLGIQPPPPYLSLTPSDDAILRGVNYASGGAGILNDTGLYFIERLSFHDQINCFEKTKDAMKNKIGAEAANKLCNQALYFIGIGSNDYVNNFLQPFLSDGQQYTHDEFVGLLISTLGEQMTVRNFTNPVYLNHSLHISNNQSVNLILLACIDGRLSEDTRNVRGECDNRLTWDKYCVSREALQSWSKKNGIPWPRASGLHSFTEGEIKAWNMLETSELMGTRIQLKG</sequence>